<comment type="caution">
    <text evidence="3">The sequence shown here is derived from an EMBL/GenBank/DDBJ whole genome shotgun (WGS) entry which is preliminary data.</text>
</comment>
<dbReference type="RefSeq" id="WP_230002094.1">
    <property type="nucleotide sequence ID" value="NZ_CP087134.1"/>
</dbReference>
<feature type="chain" id="PRO_5045804502" description="MSP domain-containing protein" evidence="1">
    <location>
        <begin position="21"/>
        <end position="341"/>
    </location>
</feature>
<name>A0ABU4RA03_9FLAO</name>
<dbReference type="PROSITE" id="PS50202">
    <property type="entry name" value="MSP"/>
    <property type="match status" value="1"/>
</dbReference>
<gene>
    <name evidence="3" type="ORF">SGQ83_08640</name>
</gene>
<keyword evidence="4" id="KW-1185">Reference proteome</keyword>
<evidence type="ECO:0000313" key="3">
    <source>
        <dbReference type="EMBL" id="MDX6189411.1"/>
    </source>
</evidence>
<dbReference type="EMBL" id="JAWXVI010000004">
    <property type="protein sequence ID" value="MDX6189411.1"/>
    <property type="molecule type" value="Genomic_DNA"/>
</dbReference>
<feature type="domain" description="MSP" evidence="2">
    <location>
        <begin position="245"/>
        <end position="341"/>
    </location>
</feature>
<evidence type="ECO:0000313" key="4">
    <source>
        <dbReference type="Proteomes" id="UP001273350"/>
    </source>
</evidence>
<dbReference type="PROSITE" id="PS51257">
    <property type="entry name" value="PROKAR_LIPOPROTEIN"/>
    <property type="match status" value="1"/>
</dbReference>
<evidence type="ECO:0000256" key="1">
    <source>
        <dbReference type="SAM" id="SignalP"/>
    </source>
</evidence>
<keyword evidence="1" id="KW-0732">Signal</keyword>
<proteinExistence type="predicted"/>
<evidence type="ECO:0000259" key="2">
    <source>
        <dbReference type="PROSITE" id="PS50202"/>
    </source>
</evidence>
<dbReference type="Gene3D" id="2.60.40.2340">
    <property type="match status" value="1"/>
</dbReference>
<reference evidence="3 4" key="1">
    <citation type="submission" date="2023-11" db="EMBL/GenBank/DDBJ databases">
        <title>Unpublished Manusciprt.</title>
        <authorList>
            <person name="Saticioglu I.B."/>
            <person name="Ay H."/>
            <person name="Ajmi N."/>
            <person name="Altun S."/>
            <person name="Duman M."/>
        </authorList>
    </citation>
    <scope>NUCLEOTIDE SEQUENCE [LARGE SCALE GENOMIC DNA]</scope>
    <source>
        <strain evidence="3 4">Fl-318</strain>
    </source>
</reference>
<organism evidence="3 4">
    <name type="scientific">Flavobacterium cupriresistens</name>
    <dbReference type="NCBI Taxonomy" id="2893885"/>
    <lineage>
        <taxon>Bacteria</taxon>
        <taxon>Pseudomonadati</taxon>
        <taxon>Bacteroidota</taxon>
        <taxon>Flavobacteriia</taxon>
        <taxon>Flavobacteriales</taxon>
        <taxon>Flavobacteriaceae</taxon>
        <taxon>Flavobacterium</taxon>
    </lineage>
</organism>
<protein>
    <recommendedName>
        <fullName evidence="2">MSP domain-containing protein</fullName>
    </recommendedName>
</protein>
<accession>A0ABU4RA03</accession>
<sequence>MNKRNTANLLLCKAATLFSALLFFSCDTEYVDKVNDIPGDVIKVPGYNQIESFIIKDAENNTLSAALTENEIVITWSNYMTLPETIKPTIILGQEAAIAPASGTEIPFKEGTLFTVTSKAGTKKQYTLKIDLRQKQPRAWTAHHPETLYKGLLQSQVNNGQTDHIDNLWLSQKETKVYFVATTDQKEYTAETVYVGKGTGTSPFLNYGVYYFLPENMPNGKYDLRIKNGAYTLQNSIVENRFKIEIADSPDFNVERYGFPATKNKGETIEVRGSQLNTITAVELFNYEDPNVVYPLEIVNVTSYKAVFKVPANTPPGEYFAMRYKRGNSDPTETYSPVTIK</sequence>
<dbReference type="InterPro" id="IPR000535">
    <property type="entry name" value="MSP_dom"/>
</dbReference>
<dbReference type="Proteomes" id="UP001273350">
    <property type="component" value="Unassembled WGS sequence"/>
</dbReference>
<feature type="signal peptide" evidence="1">
    <location>
        <begin position="1"/>
        <end position="20"/>
    </location>
</feature>